<dbReference type="Gene3D" id="3.20.20.70">
    <property type="entry name" value="Aldolase class I"/>
    <property type="match status" value="1"/>
</dbReference>
<dbReference type="OrthoDB" id="3727214at2"/>
<evidence type="ECO:0000313" key="2">
    <source>
        <dbReference type="Proteomes" id="UP000188235"/>
    </source>
</evidence>
<organism evidence="1 2">
    <name type="scientific">Tessaracoccus flavescens</name>
    <dbReference type="NCBI Taxonomy" id="399497"/>
    <lineage>
        <taxon>Bacteria</taxon>
        <taxon>Bacillati</taxon>
        <taxon>Actinomycetota</taxon>
        <taxon>Actinomycetes</taxon>
        <taxon>Propionibacteriales</taxon>
        <taxon>Propionibacteriaceae</taxon>
        <taxon>Tessaracoccus</taxon>
    </lineage>
</organism>
<accession>A0A1Q2CUQ4</accession>
<name>A0A1Q2CUQ4_9ACTN</name>
<protein>
    <recommendedName>
        <fullName evidence="3">Thiamine-phosphate synthase</fullName>
    </recommendedName>
</protein>
<dbReference type="SUPFAM" id="SSF51569">
    <property type="entry name" value="Aldolase"/>
    <property type="match status" value="1"/>
</dbReference>
<dbReference type="InterPro" id="IPR013785">
    <property type="entry name" value="Aldolase_TIM"/>
</dbReference>
<keyword evidence="2" id="KW-1185">Reference proteome</keyword>
<evidence type="ECO:0008006" key="3">
    <source>
        <dbReference type="Google" id="ProtNLM"/>
    </source>
</evidence>
<dbReference type="STRING" id="399497.BW733_02250"/>
<dbReference type="KEGG" id="tfa:BW733_02250"/>
<evidence type="ECO:0000313" key="1">
    <source>
        <dbReference type="EMBL" id="AQP49824.1"/>
    </source>
</evidence>
<dbReference type="EMBL" id="CP019607">
    <property type="protein sequence ID" value="AQP49824.1"/>
    <property type="molecule type" value="Genomic_DNA"/>
</dbReference>
<sequence>MTALVPLTTRLRMARVAVVVPPKFAGPEAADLAAHGADLLVLSKGNRSVEEAVESIQVARKRLFSLPTLVAADDLEVAAQASADVVFLKRPGWRPFGYRRPHEYSLFGRSIDGASDLDKIDGDPFVFGFVGPAVTDSGVNDEIARTAAAAPPVGLPAGPVWFAAGGISSVSVHDVLAAGARRVTVSTSIFRSADPNAETRAIADAVKAAWDADPGAQAYSSDAFAG</sequence>
<dbReference type="Proteomes" id="UP000188235">
    <property type="component" value="Chromosome"/>
</dbReference>
<reference evidence="1 2" key="1">
    <citation type="journal article" date="2008" name="Int. J. Syst. Evol. Microbiol.">
        <title>Tessaracoccus flavescens sp. nov., isolated from marine sediment.</title>
        <authorList>
            <person name="Lee D.W."/>
            <person name="Lee S.D."/>
        </authorList>
    </citation>
    <scope>NUCLEOTIDE SEQUENCE [LARGE SCALE GENOMIC DNA]</scope>
    <source>
        <strain evidence="1 2">SST-39T</strain>
    </source>
</reference>
<dbReference type="RefSeq" id="WP_077347516.1">
    <property type="nucleotide sequence ID" value="NZ_CP019607.1"/>
</dbReference>
<gene>
    <name evidence="1" type="ORF">BW733_02250</name>
</gene>
<dbReference type="AlphaFoldDB" id="A0A1Q2CUQ4"/>
<proteinExistence type="predicted"/>